<dbReference type="InterPro" id="IPR014284">
    <property type="entry name" value="RNA_pol_sigma-70_dom"/>
</dbReference>
<dbReference type="PANTHER" id="PTHR30603">
    <property type="entry name" value="RNA POLYMERASE SIGMA FACTOR RPO"/>
    <property type="match status" value="1"/>
</dbReference>
<protein>
    <recommendedName>
        <fullName evidence="6">RNA polymerase sigma factor</fullName>
    </recommendedName>
</protein>
<dbReference type="PROSITE" id="PS00715">
    <property type="entry name" value="SIGMA70_1"/>
    <property type="match status" value="1"/>
</dbReference>
<sequence>MSLQKDKRFCLFKDEVDFEEILEEEKDDWLDEEEGEKLKVSKKKDTEDPIKIYFKEVFSHKLLTREDEIRIGKTIEKNEKEILKEVLNYYSQLIKFYHLLIKAERSKGLSFLFKDYEELSRNSEKAKIWLEEIKTNINKLVENFRKGKKEKLIDKVIDLIYETRPTKFLLDELACEILESYEKIKEFYKFKEKLQKDYLLNERTFKKIFSLNGKHENIEKYFKKITLEKFNVEKMKKDINEYNNFMKKTNNYFGEPLEKIYESGEKICQAFREIKKNKEELVKANLRLIISLARKYSPKGMFLSDLIQEGNIGLLKAIEKFDYRKGFKFSTYATWWIRQSITRYLAENTRTIRVPVHIIETIYKISKIISTKFYQEYGRDPTLDELAKETGHSIEKLNYIFKVMKQPISLETTVGEDEDATLRDFIEDQNTIKPDEATFNTALSEKIRELLKTLSPREEKIIRLRFGIGEREACTLEEVGNKFGVTKERVRQIESMALRKLKHPNRIKLLKNFLIYGS</sequence>
<dbReference type="InterPro" id="IPR013325">
    <property type="entry name" value="RNA_pol_sigma_r2"/>
</dbReference>
<dbReference type="NCBIfam" id="TIGR02937">
    <property type="entry name" value="sigma70-ECF"/>
    <property type="match status" value="1"/>
</dbReference>
<dbReference type="SUPFAM" id="SSF88659">
    <property type="entry name" value="Sigma3 and sigma4 domains of RNA polymerase sigma factors"/>
    <property type="match status" value="2"/>
</dbReference>
<evidence type="ECO:0000256" key="3">
    <source>
        <dbReference type="ARBA" id="ARBA00023082"/>
    </source>
</evidence>
<dbReference type="Pfam" id="PF04539">
    <property type="entry name" value="Sigma70_r3"/>
    <property type="match status" value="1"/>
</dbReference>
<dbReference type="Gene3D" id="1.10.10.10">
    <property type="entry name" value="Winged helix-like DNA-binding domain superfamily/Winged helix DNA-binding domain"/>
    <property type="match status" value="2"/>
</dbReference>
<keyword evidence="4 6" id="KW-0238">DNA-binding</keyword>
<name>A0A7V5N0V7_9BACT</name>
<keyword evidence="3 6" id="KW-0731">Sigma factor</keyword>
<dbReference type="InterPro" id="IPR007630">
    <property type="entry name" value="RNA_pol_sigma70_r4"/>
</dbReference>
<dbReference type="GO" id="GO:0003677">
    <property type="term" value="F:DNA binding"/>
    <property type="evidence" value="ECO:0007669"/>
    <property type="project" value="UniProtKB-KW"/>
</dbReference>
<dbReference type="InterPro" id="IPR036388">
    <property type="entry name" value="WH-like_DNA-bd_sf"/>
</dbReference>
<dbReference type="PANTHER" id="PTHR30603:SF60">
    <property type="entry name" value="RNA POLYMERASE SIGMA FACTOR RPOD"/>
    <property type="match status" value="1"/>
</dbReference>
<dbReference type="InterPro" id="IPR009042">
    <property type="entry name" value="RNA_pol_sigma70_r1_2"/>
</dbReference>
<dbReference type="SUPFAM" id="SSF88946">
    <property type="entry name" value="Sigma2 domain of RNA polymerase sigma factors"/>
    <property type="match status" value="1"/>
</dbReference>
<dbReference type="InterPro" id="IPR050239">
    <property type="entry name" value="Sigma-70_RNA_pol_init_factors"/>
</dbReference>
<dbReference type="EMBL" id="DRUQ01000105">
    <property type="protein sequence ID" value="HHH86260.1"/>
    <property type="molecule type" value="Genomic_DNA"/>
</dbReference>
<reference evidence="9" key="1">
    <citation type="journal article" date="2020" name="mSystems">
        <title>Genome- and Community-Level Interaction Insights into Carbon Utilization and Element Cycling Functions of Hydrothermarchaeota in Hydrothermal Sediment.</title>
        <authorList>
            <person name="Zhou Z."/>
            <person name="Liu Y."/>
            <person name="Xu W."/>
            <person name="Pan J."/>
            <person name="Luo Z.H."/>
            <person name="Li M."/>
        </authorList>
    </citation>
    <scope>NUCLEOTIDE SEQUENCE [LARGE SCALE GENOMIC DNA]</scope>
    <source>
        <strain evidence="9">SpSt-1011</strain>
    </source>
</reference>
<evidence type="ECO:0000259" key="8">
    <source>
        <dbReference type="PROSITE" id="PS00716"/>
    </source>
</evidence>
<evidence type="ECO:0000256" key="2">
    <source>
        <dbReference type="ARBA" id="ARBA00023015"/>
    </source>
</evidence>
<dbReference type="Pfam" id="PF04542">
    <property type="entry name" value="Sigma70_r2"/>
    <property type="match status" value="1"/>
</dbReference>
<dbReference type="CDD" id="cd06171">
    <property type="entry name" value="Sigma70_r4"/>
    <property type="match status" value="1"/>
</dbReference>
<dbReference type="InterPro" id="IPR007624">
    <property type="entry name" value="RNA_pol_sigma70_r3"/>
</dbReference>
<dbReference type="InterPro" id="IPR013324">
    <property type="entry name" value="RNA_pol_sigma_r3/r4-like"/>
</dbReference>
<proteinExistence type="inferred from homology"/>
<evidence type="ECO:0000259" key="7">
    <source>
        <dbReference type="PROSITE" id="PS00715"/>
    </source>
</evidence>
<dbReference type="Pfam" id="PF00140">
    <property type="entry name" value="Sigma70_r1_2"/>
    <property type="match status" value="1"/>
</dbReference>
<dbReference type="PROSITE" id="PS00716">
    <property type="entry name" value="SIGMA70_2"/>
    <property type="match status" value="1"/>
</dbReference>
<evidence type="ECO:0000256" key="6">
    <source>
        <dbReference type="RuleBase" id="RU362124"/>
    </source>
</evidence>
<keyword evidence="2 6" id="KW-0805">Transcription regulation</keyword>
<comment type="similarity">
    <text evidence="1 6">Belongs to the sigma-70 factor family.</text>
</comment>
<dbReference type="GO" id="GO:0006352">
    <property type="term" value="P:DNA-templated transcription initiation"/>
    <property type="evidence" value="ECO:0007669"/>
    <property type="project" value="InterPro"/>
</dbReference>
<comment type="function">
    <text evidence="6">Sigma factors are initiation factors that promote the attachment of RNA polymerase to specific initiation sites and are then released.</text>
</comment>
<evidence type="ECO:0000256" key="4">
    <source>
        <dbReference type="ARBA" id="ARBA00023125"/>
    </source>
</evidence>
<dbReference type="AlphaFoldDB" id="A0A7V5N0V7"/>
<organism evidence="9">
    <name type="scientific">Thermodesulfobacterium geofontis</name>
    <dbReference type="NCBI Taxonomy" id="1295609"/>
    <lineage>
        <taxon>Bacteria</taxon>
        <taxon>Pseudomonadati</taxon>
        <taxon>Thermodesulfobacteriota</taxon>
        <taxon>Thermodesulfobacteria</taxon>
        <taxon>Thermodesulfobacteriales</taxon>
        <taxon>Thermodesulfobacteriaceae</taxon>
        <taxon>Thermodesulfobacterium</taxon>
    </lineage>
</organism>
<dbReference type="Gene3D" id="1.10.601.10">
    <property type="entry name" value="RNA Polymerase Primary Sigma Factor"/>
    <property type="match status" value="1"/>
</dbReference>
<dbReference type="InterPro" id="IPR000943">
    <property type="entry name" value="RNA_pol_sigma70"/>
</dbReference>
<evidence type="ECO:0000256" key="5">
    <source>
        <dbReference type="ARBA" id="ARBA00023163"/>
    </source>
</evidence>
<evidence type="ECO:0000313" key="9">
    <source>
        <dbReference type="EMBL" id="HHH86260.1"/>
    </source>
</evidence>
<dbReference type="GO" id="GO:0016987">
    <property type="term" value="F:sigma factor activity"/>
    <property type="evidence" value="ECO:0007669"/>
    <property type="project" value="UniProtKB-KW"/>
</dbReference>
<accession>A0A7V5N0V7</accession>
<evidence type="ECO:0000256" key="1">
    <source>
        <dbReference type="ARBA" id="ARBA00007788"/>
    </source>
</evidence>
<comment type="caution">
    <text evidence="9">The sequence shown here is derived from an EMBL/GenBank/DDBJ whole genome shotgun (WGS) entry which is preliminary data.</text>
</comment>
<keyword evidence="5 6" id="KW-0804">Transcription</keyword>
<feature type="domain" description="RNA polymerase sigma-70" evidence="7">
    <location>
        <begin position="305"/>
        <end position="318"/>
    </location>
</feature>
<feature type="domain" description="RNA polymerase sigma-70" evidence="8">
    <location>
        <begin position="475"/>
        <end position="501"/>
    </location>
</feature>
<dbReference type="Pfam" id="PF04545">
    <property type="entry name" value="Sigma70_r4"/>
    <property type="match status" value="1"/>
</dbReference>
<dbReference type="InterPro" id="IPR007627">
    <property type="entry name" value="RNA_pol_sigma70_r2"/>
</dbReference>
<dbReference type="PRINTS" id="PR00046">
    <property type="entry name" value="SIGMA70FCT"/>
</dbReference>
<gene>
    <name evidence="9" type="ORF">ENL62_01640</name>
</gene>